<dbReference type="GO" id="GO:0000257">
    <property type="term" value="F:nitrilase activity"/>
    <property type="evidence" value="ECO:0007669"/>
    <property type="project" value="UniProtKB-ARBA"/>
</dbReference>
<proteinExistence type="inferred from homology"/>
<dbReference type="CDD" id="cd07564">
    <property type="entry name" value="nitrilases_CHs"/>
    <property type="match status" value="1"/>
</dbReference>
<dbReference type="InterPro" id="IPR000132">
    <property type="entry name" value="Nitrilase/CN_hydratase_CS"/>
</dbReference>
<dbReference type="AlphaFoldDB" id="A0A920CPU4"/>
<name>A0A920CPU4_9BACL</name>
<dbReference type="PROSITE" id="PS00920">
    <property type="entry name" value="NITRIL_CHT_1"/>
    <property type="match status" value="1"/>
</dbReference>
<dbReference type="PANTHER" id="PTHR46044">
    <property type="entry name" value="NITRILASE"/>
    <property type="match status" value="1"/>
</dbReference>
<dbReference type="RefSeq" id="WP_212976503.1">
    <property type="nucleotide sequence ID" value="NZ_AP025343.1"/>
</dbReference>
<evidence type="ECO:0000259" key="3">
    <source>
        <dbReference type="PROSITE" id="PS50263"/>
    </source>
</evidence>
<gene>
    <name evidence="4" type="ORF">J34TS1_00440</name>
</gene>
<dbReference type="Gene3D" id="3.60.110.10">
    <property type="entry name" value="Carbon-nitrogen hydrolase"/>
    <property type="match status" value="1"/>
</dbReference>
<sequence length="320" mass="35612">MEKRLVKVAVVQSAPILFDKRSAMSRIDKMTRDAAAQGAQLIVFPEVFLPGYPRGLCFGSRVGSRNAEGRLDFERYWQNAIVIPGEEVETLGELAEELGVYLVVGVVERDQEFSRGTLYNTIIYVGPDGTLLGKHRKLVPTASERLLWGQGDGSTLTVIDTPFGRVGGLICWENYMPLARMAMYAKGIDIYVAPTADARDTWQSTIRHIACEGRCFVVSCNQYATKATYPEDLACYDDIKADDEILSRGGSAIVGPLGEYVAEPLYNQEGVLIATLDLHQVPQSRFDFDVTGHYSRPDVFQLNVNEKKQDVVRAVESIWM</sequence>
<feature type="domain" description="CN hydrolase" evidence="3">
    <location>
        <begin position="6"/>
        <end position="278"/>
    </location>
</feature>
<dbReference type="PANTHER" id="PTHR46044:SF1">
    <property type="entry name" value="CN HYDROLASE DOMAIN-CONTAINING PROTEIN"/>
    <property type="match status" value="1"/>
</dbReference>
<dbReference type="Proteomes" id="UP000682811">
    <property type="component" value="Unassembled WGS sequence"/>
</dbReference>
<protein>
    <submittedName>
        <fullName evidence="4">Nitrilase</fullName>
    </submittedName>
</protein>
<keyword evidence="5" id="KW-1185">Reference proteome</keyword>
<dbReference type="PROSITE" id="PS50263">
    <property type="entry name" value="CN_HYDROLASE"/>
    <property type="match status" value="1"/>
</dbReference>
<dbReference type="SUPFAM" id="SSF56317">
    <property type="entry name" value="Carbon-nitrogen hydrolase"/>
    <property type="match status" value="1"/>
</dbReference>
<accession>A0A920CPU4</accession>
<comment type="caution">
    <text evidence="4">The sequence shown here is derived from an EMBL/GenBank/DDBJ whole genome shotgun (WGS) entry which is preliminary data.</text>
</comment>
<dbReference type="InterPro" id="IPR003010">
    <property type="entry name" value="C-N_Hydrolase"/>
</dbReference>
<evidence type="ECO:0000313" key="5">
    <source>
        <dbReference type="Proteomes" id="UP000682811"/>
    </source>
</evidence>
<dbReference type="PROSITE" id="PS00921">
    <property type="entry name" value="NITRIL_CHT_2"/>
    <property type="match status" value="1"/>
</dbReference>
<evidence type="ECO:0000256" key="1">
    <source>
        <dbReference type="ARBA" id="ARBA00008129"/>
    </source>
</evidence>
<feature type="active site" description="Proton acceptor" evidence="2">
    <location>
        <position position="46"/>
    </location>
</feature>
<evidence type="ECO:0000313" key="4">
    <source>
        <dbReference type="EMBL" id="GIO45279.1"/>
    </source>
</evidence>
<reference evidence="4 5" key="1">
    <citation type="submission" date="2021-03" db="EMBL/GenBank/DDBJ databases">
        <title>Antimicrobial resistance genes in bacteria isolated from Japanese honey, and their potential for conferring macrolide and lincosamide resistance in the American foulbrood pathogen Paenibacillus larvae.</title>
        <authorList>
            <person name="Okamoto M."/>
            <person name="Kumagai M."/>
            <person name="Kanamori H."/>
            <person name="Takamatsu D."/>
        </authorList>
    </citation>
    <scope>NUCLEOTIDE SEQUENCE [LARGE SCALE GENOMIC DNA]</scope>
    <source>
        <strain evidence="4 5">J34TS1</strain>
    </source>
</reference>
<evidence type="ECO:0000256" key="2">
    <source>
        <dbReference type="PROSITE-ProRule" id="PRU10139"/>
    </source>
</evidence>
<dbReference type="InterPro" id="IPR036526">
    <property type="entry name" value="C-N_Hydrolase_sf"/>
</dbReference>
<dbReference type="InterPro" id="IPR044149">
    <property type="entry name" value="Nitrilases_CHs"/>
</dbReference>
<organism evidence="4 5">
    <name type="scientific">Paenibacillus azoreducens</name>
    <dbReference type="NCBI Taxonomy" id="116718"/>
    <lineage>
        <taxon>Bacteria</taxon>
        <taxon>Bacillati</taxon>
        <taxon>Bacillota</taxon>
        <taxon>Bacilli</taxon>
        <taxon>Bacillales</taxon>
        <taxon>Paenibacillaceae</taxon>
        <taxon>Paenibacillus</taxon>
    </lineage>
</organism>
<dbReference type="Pfam" id="PF00795">
    <property type="entry name" value="CN_hydrolase"/>
    <property type="match status" value="1"/>
</dbReference>
<dbReference type="EMBL" id="BORT01000001">
    <property type="protein sequence ID" value="GIO45279.1"/>
    <property type="molecule type" value="Genomic_DNA"/>
</dbReference>
<comment type="similarity">
    <text evidence="1">Belongs to the carbon-nitrogen hydrolase superfamily. Nitrilase family.</text>
</comment>